<evidence type="ECO:0000313" key="5">
    <source>
        <dbReference type="EMBL" id="MBR1139130.1"/>
    </source>
</evidence>
<comment type="similarity">
    <text evidence="1">Belongs to the BlaI transcriptional regulatory family.</text>
</comment>
<dbReference type="PIRSF" id="PIRSF019455">
    <property type="entry name" value="CopR_AtkY"/>
    <property type="match status" value="1"/>
</dbReference>
<evidence type="ECO:0000256" key="1">
    <source>
        <dbReference type="ARBA" id="ARBA00011046"/>
    </source>
</evidence>
<dbReference type="EMBL" id="JAFCLK010000026">
    <property type="protein sequence ID" value="MBR1139130.1"/>
    <property type="molecule type" value="Genomic_DNA"/>
</dbReference>
<dbReference type="InterPro" id="IPR005650">
    <property type="entry name" value="BlaI_family"/>
</dbReference>
<keyword evidence="4" id="KW-0804">Transcription</keyword>
<dbReference type="SUPFAM" id="SSF46785">
    <property type="entry name" value="Winged helix' DNA-binding domain"/>
    <property type="match status" value="1"/>
</dbReference>
<name>A0ABS5GCQ5_9BRAD</name>
<comment type="caution">
    <text evidence="5">The sequence shown here is derived from an EMBL/GenBank/DDBJ whole genome shotgun (WGS) entry which is preliminary data.</text>
</comment>
<protein>
    <submittedName>
        <fullName evidence="5">BlaI/MecI/CopY family transcriptional regulator</fullName>
    </submittedName>
</protein>
<evidence type="ECO:0000256" key="4">
    <source>
        <dbReference type="ARBA" id="ARBA00023163"/>
    </source>
</evidence>
<dbReference type="Gene3D" id="1.10.10.10">
    <property type="entry name" value="Winged helix-like DNA-binding domain superfamily/Winged helix DNA-binding domain"/>
    <property type="match status" value="1"/>
</dbReference>
<evidence type="ECO:0000256" key="3">
    <source>
        <dbReference type="ARBA" id="ARBA00023125"/>
    </source>
</evidence>
<reference evidence="6" key="1">
    <citation type="journal article" date="2021" name="ISME J.">
        <title>Evolutionary origin and ecological implication of a unique nif island in free-living Bradyrhizobium lineages.</title>
        <authorList>
            <person name="Tao J."/>
        </authorList>
    </citation>
    <scope>NUCLEOTIDE SEQUENCE [LARGE SCALE GENOMIC DNA]</scope>
    <source>
        <strain evidence="6">SZCCT0094</strain>
    </source>
</reference>
<proteinExistence type="inferred from homology"/>
<gene>
    <name evidence="5" type="ORF">JQ619_25545</name>
</gene>
<sequence length="126" mass="14606">MQSELPDMSDLERDVMKLVWLRQPVTAEMVRELLDRDLKDSTVRTLLRRLEEKGYVSHRIEGRTYLYSASRPPEAVAANAVNKIVNWFCRGSVEELLVGMIDEKLIDKRQLKAFADRIARSKSGER</sequence>
<dbReference type="InterPro" id="IPR036390">
    <property type="entry name" value="WH_DNA-bd_sf"/>
</dbReference>
<evidence type="ECO:0000256" key="2">
    <source>
        <dbReference type="ARBA" id="ARBA00023015"/>
    </source>
</evidence>
<organism evidence="5 6">
    <name type="scientific">Bradyrhizobium denitrificans</name>
    <dbReference type="NCBI Taxonomy" id="2734912"/>
    <lineage>
        <taxon>Bacteria</taxon>
        <taxon>Pseudomonadati</taxon>
        <taxon>Pseudomonadota</taxon>
        <taxon>Alphaproteobacteria</taxon>
        <taxon>Hyphomicrobiales</taxon>
        <taxon>Nitrobacteraceae</taxon>
        <taxon>Bradyrhizobium</taxon>
    </lineage>
</organism>
<keyword evidence="3" id="KW-0238">DNA-binding</keyword>
<dbReference type="Proteomes" id="UP001314635">
    <property type="component" value="Unassembled WGS sequence"/>
</dbReference>
<keyword evidence="2" id="KW-0805">Transcription regulation</keyword>
<accession>A0ABS5GCQ5</accession>
<keyword evidence="6" id="KW-1185">Reference proteome</keyword>
<dbReference type="InterPro" id="IPR036388">
    <property type="entry name" value="WH-like_DNA-bd_sf"/>
</dbReference>
<dbReference type="Pfam" id="PF03965">
    <property type="entry name" value="Penicillinase_R"/>
    <property type="match status" value="1"/>
</dbReference>
<evidence type="ECO:0000313" key="6">
    <source>
        <dbReference type="Proteomes" id="UP001314635"/>
    </source>
</evidence>